<dbReference type="PANTHER" id="PTHR13043:SF1">
    <property type="entry name" value="EXOCYST COMPLEX COMPONENT 2"/>
    <property type="match status" value="1"/>
</dbReference>
<dbReference type="InterPro" id="IPR056858">
    <property type="entry name" value="VSR_TRX"/>
</dbReference>
<dbReference type="Pfam" id="PF15469">
    <property type="entry name" value="Sec5"/>
    <property type="match status" value="1"/>
</dbReference>
<keyword evidence="5" id="KW-0106">Calcium</keyword>
<accession>A0A6A3ZQE9</accession>
<gene>
    <name evidence="12" type="ORF">PF002_g10205</name>
</gene>
<proteinExistence type="inferred from homology"/>
<evidence type="ECO:0000256" key="5">
    <source>
        <dbReference type="ARBA" id="ARBA00022837"/>
    </source>
</evidence>
<feature type="domain" description="PA" evidence="9">
    <location>
        <begin position="960"/>
        <end position="1062"/>
    </location>
</feature>
<feature type="region of interest" description="Disordered" evidence="7">
    <location>
        <begin position="1391"/>
        <end position="1434"/>
    </location>
</feature>
<keyword evidence="6" id="KW-0175">Coiled coil</keyword>
<dbReference type="Pfam" id="PF25011">
    <property type="entry name" value="VSR_TRX"/>
    <property type="match status" value="1"/>
</dbReference>
<name>A0A6A3ZQE9_9STRA</name>
<reference evidence="12 13" key="1">
    <citation type="submission" date="2018-08" db="EMBL/GenBank/DDBJ databases">
        <title>Genomic investigation of the strawberry pathogen Phytophthora fragariae indicates pathogenicity is determined by transcriptional variation in three key races.</title>
        <authorList>
            <person name="Adams T.M."/>
            <person name="Armitage A.D."/>
            <person name="Sobczyk M.K."/>
            <person name="Bates H.J."/>
            <person name="Dunwell J.M."/>
            <person name="Nellist C.F."/>
            <person name="Harrison R.J."/>
        </authorList>
    </citation>
    <scope>NUCLEOTIDE SEQUENCE [LARGE SCALE GENOMIC DNA]</scope>
    <source>
        <strain evidence="12 13">BC-1</strain>
    </source>
</reference>
<sequence length="1434" mass="157041">MPSAESTARTVLAAAGTARTNQAEIDLSSPLFNAARYLAATHANTSFPELQTALAELRKTTSDKTAQLKALVSAHFDQYLSCHEAVRALAVDVSAHQQETEALVGDMQNLSRVADASLAVMLQRAREQRRIRHTLAVLARLRPILELTSKMKASLRVQDYDTLAVDYARLKYQSGKIANLAAPLKRVVIAGHEIAATANAELLKRLEDMSASVADQKRAIDVLTALGLVEKPILTCLTKQFEYLERKLTEIDAQEAGRITNEEVMKECVAIAGRFRNGLWGFICELFKTPANSAAVTSNAITSVEAERVQQQAWGILSKCAGLLEQHASPPSALRLKLLTEAFRQLRSLKKCPNAATLNTNIEQLNESFCGEFRMSVTLGYLDKVCQSARSELLAEYFESVVTVLPSLSSEIALGAHNSSALTPVVMSTAPRTKVQRVIMEARQAFDVIRNASTISSESKILLHRPLVFTTCATDILQCWEGIWKDVGQVLLDVLDIADRTDNNKSGGTSSPASPDTDLDFHFRTQLVQALEKLLRDMLSEFLDKVVAAFVAEITPPVPVEALTATVANDNQSGARVCILLAIVANCVELREKCLRIVDGWVAQLKYGDIDEDAYKSMLEHGRAATSGTRALSNLVQNVEIKCMDIYSSTHAEPLQQILRAGAAEEPFQSHNSGSSGGGGSRHSSRTNRSGSLGLPTPVALQAAASNPVSSVSTPSDPRQYVFNVLLQLITVRSEVEMCVGDYPQCWDYIRSVTDPLTAALAEFLQRSVRGLDNAAGASTSSTSTIDEWKRNHLLVEARFFQLALSDLMAESTKSQIEAVEKQLAQAKSAAEQATSAGHVTLLNQMKHQTKLYLLALQQRGDIFQPEEAFPPTSLDFRLEGGTADQDKMHLPRTLLLAAALATPTAVDARAMDVDEWPSTESDHTKLQVVLPEKLMKKDGYAHKDALFGYPAYSMGSLQTQLVYTSESGCEEIKNGDWEPPFALMLDRGDCHFVEKVRRAQHAGARAVLIADNKCLCTDVECLRETGDDFCETVLPFMADDESGGDISIPSMLIRKSDGDAIKREIAQSKGVSNVMVKFDWGIPSPDGRVEWTLWQSAWDDQSLSTLANLEEMVTALGDRAFFTPHFVSYNGTKVGCHEDSDPNTSACGNMCLNNGRYCLLDPSPFHDRSSGASGADVVLENLRRKCIWTLESKTDPGVGLKWWKYVKASGEACGKDENNFRERSCAEKVMKELSIDIKAVEECMQPYGVNVDEVNPLLEEELKEQTALQLLRLPALYVDGVHARGRVDPTSILGMVCAGYGVHDPPEVCSCASQSSVGLLDCVKVGSLANAAAITASGGYSFTSLVVVLLAFVGIVAAGGFVYWRRTQRHMRDQVRSILAEYMPLEDQSMDDDYDMEDERSRMLHPAERAAAKSPRGYMPSRGFLDEDEEEGM</sequence>
<keyword evidence="8" id="KW-1133">Transmembrane helix</keyword>
<evidence type="ECO:0000256" key="3">
    <source>
        <dbReference type="ARBA" id="ARBA00022483"/>
    </source>
</evidence>
<dbReference type="GO" id="GO:0006887">
    <property type="term" value="P:exocytosis"/>
    <property type="evidence" value="ECO:0007669"/>
    <property type="project" value="UniProtKB-KW"/>
</dbReference>
<dbReference type="InterPro" id="IPR029175">
    <property type="entry name" value="EXOC2/Sec5"/>
</dbReference>
<feature type="domain" description="Vacuolar sorting receptor thioredoxin-like" evidence="11">
    <location>
        <begin position="1090"/>
        <end position="1298"/>
    </location>
</feature>
<evidence type="ECO:0000259" key="11">
    <source>
        <dbReference type="Pfam" id="PF25011"/>
    </source>
</evidence>
<evidence type="ECO:0000256" key="6">
    <source>
        <dbReference type="SAM" id="Coils"/>
    </source>
</evidence>
<keyword evidence="2" id="KW-0813">Transport</keyword>
<evidence type="ECO:0000256" key="7">
    <source>
        <dbReference type="SAM" id="MobiDB-lite"/>
    </source>
</evidence>
<dbReference type="SUPFAM" id="SSF52025">
    <property type="entry name" value="PA domain"/>
    <property type="match status" value="1"/>
</dbReference>
<keyword evidence="4" id="KW-0245">EGF-like domain</keyword>
<evidence type="ECO:0000259" key="9">
    <source>
        <dbReference type="Pfam" id="PF02225"/>
    </source>
</evidence>
<keyword evidence="8" id="KW-0472">Membrane</keyword>
<evidence type="ECO:0000313" key="12">
    <source>
        <dbReference type="EMBL" id="KAE9239561.1"/>
    </source>
</evidence>
<comment type="caution">
    <text evidence="12">The sequence shown here is derived from an EMBL/GenBank/DDBJ whole genome shotgun (WGS) entry which is preliminary data.</text>
</comment>
<dbReference type="EMBL" id="QXGD01000441">
    <property type="protein sequence ID" value="KAE9239561.1"/>
    <property type="molecule type" value="Genomic_DNA"/>
</dbReference>
<evidence type="ECO:0000259" key="10">
    <source>
        <dbReference type="Pfam" id="PF15469"/>
    </source>
</evidence>
<feature type="coiled-coil region" evidence="6">
    <location>
        <begin position="810"/>
        <end position="837"/>
    </location>
</feature>
<comment type="similarity">
    <text evidence="1">Belongs to the SEC5 family.</text>
</comment>
<dbReference type="InterPro" id="IPR046450">
    <property type="entry name" value="PA_dom_sf"/>
</dbReference>
<dbReference type="Gene3D" id="3.50.30.30">
    <property type="match status" value="1"/>
</dbReference>
<dbReference type="GO" id="GO:0000145">
    <property type="term" value="C:exocyst"/>
    <property type="evidence" value="ECO:0007669"/>
    <property type="project" value="InterPro"/>
</dbReference>
<evidence type="ECO:0000313" key="13">
    <source>
        <dbReference type="Proteomes" id="UP000440367"/>
    </source>
</evidence>
<organism evidence="12 13">
    <name type="scientific">Phytophthora fragariae</name>
    <dbReference type="NCBI Taxonomy" id="53985"/>
    <lineage>
        <taxon>Eukaryota</taxon>
        <taxon>Sar</taxon>
        <taxon>Stramenopiles</taxon>
        <taxon>Oomycota</taxon>
        <taxon>Peronosporomycetes</taxon>
        <taxon>Peronosporales</taxon>
        <taxon>Peronosporaceae</taxon>
        <taxon>Phytophthora</taxon>
    </lineage>
</organism>
<dbReference type="GO" id="GO:0006893">
    <property type="term" value="P:Golgi to plasma membrane transport"/>
    <property type="evidence" value="ECO:0007669"/>
    <property type="project" value="InterPro"/>
</dbReference>
<feature type="transmembrane region" description="Helical" evidence="8">
    <location>
        <begin position="1341"/>
        <end position="1365"/>
    </location>
</feature>
<dbReference type="Pfam" id="PF02225">
    <property type="entry name" value="PA"/>
    <property type="match status" value="1"/>
</dbReference>
<dbReference type="PANTHER" id="PTHR13043">
    <property type="entry name" value="EXOCYST COMPLEX COMPONENT SEC5"/>
    <property type="match status" value="1"/>
</dbReference>
<keyword evidence="3" id="KW-0268">Exocytosis</keyword>
<evidence type="ECO:0000256" key="4">
    <source>
        <dbReference type="ARBA" id="ARBA00022536"/>
    </source>
</evidence>
<evidence type="ECO:0000256" key="2">
    <source>
        <dbReference type="ARBA" id="ARBA00022448"/>
    </source>
</evidence>
<dbReference type="InterPro" id="IPR003137">
    <property type="entry name" value="PA_domain"/>
</dbReference>
<protein>
    <recommendedName>
        <fullName evidence="14">Exocyst complex component</fullName>
    </recommendedName>
</protein>
<feature type="domain" description="Exocyst complex component EXOC2/Sec5 N-terminal" evidence="10">
    <location>
        <begin position="22"/>
        <end position="264"/>
    </location>
</feature>
<evidence type="ECO:0000256" key="8">
    <source>
        <dbReference type="SAM" id="Phobius"/>
    </source>
</evidence>
<dbReference type="FunFam" id="3.50.30.30:FF:000032">
    <property type="entry name" value="Vacuolar-sorting receptor 1"/>
    <property type="match status" value="1"/>
</dbReference>
<feature type="region of interest" description="Disordered" evidence="7">
    <location>
        <begin position="666"/>
        <end position="696"/>
    </location>
</feature>
<evidence type="ECO:0008006" key="14">
    <source>
        <dbReference type="Google" id="ProtNLM"/>
    </source>
</evidence>
<evidence type="ECO:0000256" key="1">
    <source>
        <dbReference type="ARBA" id="ARBA00010578"/>
    </source>
</evidence>
<dbReference type="InterPro" id="IPR039481">
    <property type="entry name" value="EXOC2/Sec5_N_dom"/>
</dbReference>
<dbReference type="Proteomes" id="UP000440367">
    <property type="component" value="Unassembled WGS sequence"/>
</dbReference>
<keyword evidence="8" id="KW-0812">Transmembrane</keyword>
<feature type="compositionally biased region" description="Basic and acidic residues" evidence="7">
    <location>
        <begin position="1400"/>
        <end position="1412"/>
    </location>
</feature>